<dbReference type="EMBL" id="CP027228">
    <property type="protein sequence ID" value="AVM48282.1"/>
    <property type="molecule type" value="Genomic_DNA"/>
</dbReference>
<keyword evidence="3" id="KW-1185">Reference proteome</keyword>
<organism evidence="2 3">
    <name type="scientific">Mogibacterium diversum</name>
    <dbReference type="NCBI Taxonomy" id="114527"/>
    <lineage>
        <taxon>Bacteria</taxon>
        <taxon>Bacillati</taxon>
        <taxon>Bacillota</taxon>
        <taxon>Clostridia</taxon>
        <taxon>Peptostreptococcales</taxon>
        <taxon>Anaerovoracaceae</taxon>
        <taxon>Mogibacterium</taxon>
    </lineage>
</organism>
<proteinExistence type="predicted"/>
<dbReference type="OrthoDB" id="2990121at2"/>
<accession>A0A2S0L4Q2</accession>
<name>A0A2S0L4Q2_9FIRM</name>
<protein>
    <submittedName>
        <fullName evidence="2">Uncharacterized protein</fullName>
    </submittedName>
</protein>
<dbReference type="AlphaFoldDB" id="A0A2S0L4Q2"/>
<feature type="coiled-coil region" evidence="1">
    <location>
        <begin position="3"/>
        <end position="58"/>
    </location>
</feature>
<dbReference type="GeneID" id="78391664"/>
<dbReference type="Proteomes" id="UP000237883">
    <property type="component" value="Chromosome"/>
</dbReference>
<dbReference type="KEGG" id="mdv:C5Q96_05245"/>
<gene>
    <name evidence="2" type="ORF">C5Q96_05245</name>
</gene>
<keyword evidence="1" id="KW-0175">Coiled coil</keyword>
<evidence type="ECO:0000313" key="3">
    <source>
        <dbReference type="Proteomes" id="UP000237883"/>
    </source>
</evidence>
<evidence type="ECO:0000313" key="2">
    <source>
        <dbReference type="EMBL" id="AVM48282.1"/>
    </source>
</evidence>
<evidence type="ECO:0000256" key="1">
    <source>
        <dbReference type="SAM" id="Coils"/>
    </source>
</evidence>
<reference evidence="3" key="1">
    <citation type="submission" date="2018-02" db="EMBL/GenBank/DDBJ databases">
        <authorList>
            <person name="Holder M.E."/>
            <person name="Ajami N.J."/>
            <person name="Petrosino J.F."/>
        </authorList>
    </citation>
    <scope>NUCLEOTIDE SEQUENCE [LARGE SCALE GENOMIC DNA]</scope>
    <source>
        <strain evidence="3">CCUG 47132</strain>
    </source>
</reference>
<dbReference type="RefSeq" id="WP_106057355.1">
    <property type="nucleotide sequence ID" value="NZ_CP027228.1"/>
</dbReference>
<sequence>MNIELLNEEKDFNENELMVFEKQNLALFKGLADATKAKKKLEADEKKLKTKLEKLMNDYGIKSIDNQFIKITRVNGSTSTSIDLKELEKKEPKFYAELLEDYPKITTRKDSIRFEVK</sequence>